<keyword evidence="1" id="KW-0472">Membrane</keyword>
<feature type="transmembrane region" description="Helical" evidence="1">
    <location>
        <begin position="334"/>
        <end position="351"/>
    </location>
</feature>
<accession>A0AA38WJS5</accession>
<reference evidence="3" key="1">
    <citation type="submission" date="2023-03" db="EMBL/GenBank/DDBJ databases">
        <title>Chromosome-scale reference genome and RAD-based genetic map of yellow starthistle (Centaurea solstitialis) reveal putative structural variation and QTLs associated with invader traits.</title>
        <authorList>
            <person name="Reatini B."/>
            <person name="Cang F.A."/>
            <person name="Jiang Q."/>
            <person name="Mckibben M.T.W."/>
            <person name="Barker M.S."/>
            <person name="Rieseberg L.H."/>
            <person name="Dlugosch K.M."/>
        </authorList>
    </citation>
    <scope>NUCLEOTIDE SEQUENCE</scope>
    <source>
        <strain evidence="3">CAN-66</strain>
        <tissue evidence="3">Leaf</tissue>
    </source>
</reference>
<evidence type="ECO:0000313" key="4">
    <source>
        <dbReference type="Proteomes" id="UP001172457"/>
    </source>
</evidence>
<dbReference type="Proteomes" id="UP001172457">
    <property type="component" value="Chromosome 2"/>
</dbReference>
<dbReference type="PANTHER" id="PTHR37754">
    <property type="entry name" value="CALCIUM ION-BINDING PROTEIN"/>
    <property type="match status" value="1"/>
</dbReference>
<feature type="transmembrane region" description="Helical" evidence="1">
    <location>
        <begin position="293"/>
        <end position="314"/>
    </location>
</feature>
<dbReference type="Pfam" id="PF13833">
    <property type="entry name" value="EF-hand_8"/>
    <property type="match status" value="1"/>
</dbReference>
<keyword evidence="4" id="KW-1185">Reference proteome</keyword>
<dbReference type="PANTHER" id="PTHR37754:SF4">
    <property type="entry name" value="EF-HAND DOMAIN-CONTAINING PROTEIN"/>
    <property type="match status" value="1"/>
</dbReference>
<dbReference type="AlphaFoldDB" id="A0AA38WJS5"/>
<protein>
    <recommendedName>
        <fullName evidence="2">EF-hand domain-containing protein</fullName>
    </recommendedName>
</protein>
<evidence type="ECO:0000259" key="2">
    <source>
        <dbReference type="PROSITE" id="PS50222"/>
    </source>
</evidence>
<proteinExistence type="predicted"/>
<gene>
    <name evidence="3" type="ORF">OSB04_008702</name>
</gene>
<dbReference type="InterPro" id="IPR002048">
    <property type="entry name" value="EF_hand_dom"/>
</dbReference>
<sequence>MVLTGKQWREKQIHKISDRVFDHFKDDAGKVNMTFEDLYIAVLLVYNDINKNLPGPHFDPPKKDEIRTLMTECDMDLDGALNREEFEEFMKRLTADTFVYVTQGLIITLALAPTVAIATKRSTEGVPGIGKVVQKIPNSVYAGLITFAVMMIQKANDPGDRGSILSALETQSPNRSPLLPHGFALELPSPGHNPKRVSPVKQWREKEIRKISDKVFDHFKDDGGNVNMTFQDLYIAVLLVYNDINKILPGPHFNPPTKEKIRFLMKECDMNLDRELNREEFQKFMKRLTADTFVYVSQGLIISLALAPILAIATKRSTEGVPGIGMVVQKLPNWLYASLITFVAMLIHKVSE</sequence>
<evidence type="ECO:0000256" key="1">
    <source>
        <dbReference type="SAM" id="Phobius"/>
    </source>
</evidence>
<dbReference type="PROSITE" id="PS50222">
    <property type="entry name" value="EF_HAND_2"/>
    <property type="match status" value="2"/>
</dbReference>
<feature type="domain" description="EF-hand" evidence="2">
    <location>
        <begin position="256"/>
        <end position="291"/>
    </location>
</feature>
<comment type="caution">
    <text evidence="3">The sequence shown here is derived from an EMBL/GenBank/DDBJ whole genome shotgun (WGS) entry which is preliminary data.</text>
</comment>
<evidence type="ECO:0000313" key="3">
    <source>
        <dbReference type="EMBL" id="KAJ9563542.1"/>
    </source>
</evidence>
<name>A0AA38WJS5_9ASTR</name>
<feature type="domain" description="EF-hand" evidence="2">
    <location>
        <begin position="61"/>
        <end position="96"/>
    </location>
</feature>
<dbReference type="EMBL" id="JARYMX010000002">
    <property type="protein sequence ID" value="KAJ9563542.1"/>
    <property type="molecule type" value="Genomic_DNA"/>
</dbReference>
<dbReference type="Gene3D" id="1.10.238.10">
    <property type="entry name" value="EF-hand"/>
    <property type="match status" value="2"/>
</dbReference>
<dbReference type="InterPro" id="IPR011992">
    <property type="entry name" value="EF-hand-dom_pair"/>
</dbReference>
<dbReference type="SMART" id="SM00054">
    <property type="entry name" value="EFh"/>
    <property type="match status" value="2"/>
</dbReference>
<keyword evidence="1" id="KW-1133">Transmembrane helix</keyword>
<keyword evidence="1" id="KW-0812">Transmembrane</keyword>
<dbReference type="GO" id="GO:0005509">
    <property type="term" value="F:calcium ion binding"/>
    <property type="evidence" value="ECO:0007669"/>
    <property type="project" value="InterPro"/>
</dbReference>
<dbReference type="SUPFAM" id="SSF47473">
    <property type="entry name" value="EF-hand"/>
    <property type="match status" value="1"/>
</dbReference>
<organism evidence="3 4">
    <name type="scientific">Centaurea solstitialis</name>
    <name type="common">yellow star-thistle</name>
    <dbReference type="NCBI Taxonomy" id="347529"/>
    <lineage>
        <taxon>Eukaryota</taxon>
        <taxon>Viridiplantae</taxon>
        <taxon>Streptophyta</taxon>
        <taxon>Embryophyta</taxon>
        <taxon>Tracheophyta</taxon>
        <taxon>Spermatophyta</taxon>
        <taxon>Magnoliopsida</taxon>
        <taxon>eudicotyledons</taxon>
        <taxon>Gunneridae</taxon>
        <taxon>Pentapetalae</taxon>
        <taxon>asterids</taxon>
        <taxon>campanulids</taxon>
        <taxon>Asterales</taxon>
        <taxon>Asteraceae</taxon>
        <taxon>Carduoideae</taxon>
        <taxon>Cardueae</taxon>
        <taxon>Centaureinae</taxon>
        <taxon>Centaurea</taxon>
    </lineage>
</organism>